<protein>
    <submittedName>
        <fullName evidence="2">Uncharacterized protein</fullName>
    </submittedName>
</protein>
<feature type="compositionally biased region" description="Basic and acidic residues" evidence="1">
    <location>
        <begin position="59"/>
        <end position="69"/>
    </location>
</feature>
<dbReference type="Proteomes" id="UP001430356">
    <property type="component" value="Unassembled WGS sequence"/>
</dbReference>
<feature type="region of interest" description="Disordered" evidence="1">
    <location>
        <begin position="46"/>
        <end position="75"/>
    </location>
</feature>
<gene>
    <name evidence="2" type="ORF">NESM_000772700</name>
</gene>
<evidence type="ECO:0000256" key="1">
    <source>
        <dbReference type="SAM" id="MobiDB-lite"/>
    </source>
</evidence>
<evidence type="ECO:0000313" key="3">
    <source>
        <dbReference type="Proteomes" id="UP001430356"/>
    </source>
</evidence>
<organism evidence="2 3">
    <name type="scientific">Novymonas esmeraldas</name>
    <dbReference type="NCBI Taxonomy" id="1808958"/>
    <lineage>
        <taxon>Eukaryota</taxon>
        <taxon>Discoba</taxon>
        <taxon>Euglenozoa</taxon>
        <taxon>Kinetoplastea</taxon>
        <taxon>Metakinetoplastina</taxon>
        <taxon>Trypanosomatida</taxon>
        <taxon>Trypanosomatidae</taxon>
        <taxon>Novymonas</taxon>
    </lineage>
</organism>
<evidence type="ECO:0000313" key="2">
    <source>
        <dbReference type="EMBL" id="KAK7198160.1"/>
    </source>
</evidence>
<name>A0AAW0EV77_9TRYP</name>
<proteinExistence type="predicted"/>
<sequence>MQDLAQRFEQQGIRCSEDGSQRLWCSFCTEYNESTANRNDVHCAGSDPAHLSSPPGRSPCDRDAPDSRRPSIPASSSVCTMEATMAAVLAHCATRTHLHLYEHHVQHGLQHWCPVEMHSYRMLLNHHCIYPARMFGAGRLIMDASISGGMLLGVDVCGGVKLWPQHRYTAVEFILPSARCGVRELLVPPPPAPRAEESQSHEEAEEAGSRGQHAPPPPPLPPPPTQSGHPLAGRVVRILHETSEITPDTAYSYRCDSAASRRRRRDTSDKYGEETVLEADGKVNAMAVPRYTDLFHRLRSHRVRMGSLATVLNATNASIIGESRLRRQRRCYVLTHSNGATTDAADTDDATTDSGSDE</sequence>
<dbReference type="EMBL" id="JAECZO010000135">
    <property type="protein sequence ID" value="KAK7198160.1"/>
    <property type="molecule type" value="Genomic_DNA"/>
</dbReference>
<reference evidence="2 3" key="1">
    <citation type="journal article" date="2021" name="MBio">
        <title>A New Model Trypanosomatid, Novymonas esmeraldas: Genomic Perception of Its 'Candidatus Pandoraea novymonadis' Endosymbiont.</title>
        <authorList>
            <person name="Zakharova A."/>
            <person name="Saura A."/>
            <person name="Butenko A."/>
            <person name="Podesvova L."/>
            <person name="Warmusova S."/>
            <person name="Kostygov A.Y."/>
            <person name="Nenarokova A."/>
            <person name="Lukes J."/>
            <person name="Opperdoes F.R."/>
            <person name="Yurchenko V."/>
        </authorList>
    </citation>
    <scope>NUCLEOTIDE SEQUENCE [LARGE SCALE GENOMIC DNA]</scope>
    <source>
        <strain evidence="2 3">E262AT.01</strain>
    </source>
</reference>
<accession>A0AAW0EV77</accession>
<comment type="caution">
    <text evidence="2">The sequence shown here is derived from an EMBL/GenBank/DDBJ whole genome shotgun (WGS) entry which is preliminary data.</text>
</comment>
<keyword evidence="3" id="KW-1185">Reference proteome</keyword>
<feature type="compositionally biased region" description="Pro residues" evidence="1">
    <location>
        <begin position="214"/>
        <end position="225"/>
    </location>
</feature>
<feature type="region of interest" description="Disordered" evidence="1">
    <location>
        <begin position="188"/>
        <end position="230"/>
    </location>
</feature>
<dbReference type="AlphaFoldDB" id="A0AAW0EV77"/>